<dbReference type="SUPFAM" id="SSF52540">
    <property type="entry name" value="P-loop containing nucleoside triphosphate hydrolases"/>
    <property type="match status" value="1"/>
</dbReference>
<comment type="caution">
    <text evidence="4">The sequence shown here is derived from an EMBL/GenBank/DDBJ whole genome shotgun (WGS) entry which is preliminary data.</text>
</comment>
<name>A0ABU3BMM8_9BACT</name>
<sequence>MDSPARSAHAFLDRERGLLAALGALLDRAAAPEPTRRRTHDLAQSLDELFLLVVAGEFNAGKSTLVNALFGRRVMEEGPVPTTDKITVLRYGEADETHRRGDFVTERTVTAPLLEGLALVDTPGTNSIVLEHQALTEDFIPRADLVLFVTSYDRPLSESERQFLTYVRGDWGKQLVVALNKADLADTEAALAQVVAHVQDGLRGLLRETDDGEARRPAPQASPGATAPPERRSGNGAGRGGGEGGAVPLVFPVAARLALAAKLDAAPPASSSASGTGGAGDVRTDPRWEASRFGPLERFLTETLTDDARLALKLAAPLDATRALVADARARLEAQRGVLADDEAGLAALDGRFAEVRDALSETVGRAVADVDRELLELETRGVRFLDDAIRVSRLNLLRDRNAFREEFARQVTRDADRRVEARLGEAADAVLRRVFELWNETYARLADLRRDRTTDGGGFLYDRDEVLRDVLREARRTVDQYDMHEEARRLLENARAAITVGGVTAAGIGTLAVVLIAATAFDVTGGVVLAGALATLGFVVLPVQRRRAVRDFTDRVRALRADLEAGLRRELDAEADEAVGRVRRLVEPVASVVAASRASLDAALAEADRITAEAAALRADVEAAFGAPLESVGQLASGSGSR</sequence>
<proteinExistence type="predicted"/>
<dbReference type="RefSeq" id="WP_311661745.1">
    <property type="nucleotide sequence ID" value="NZ_JAVRHT010000003.1"/>
</dbReference>
<feature type="transmembrane region" description="Helical" evidence="2">
    <location>
        <begin position="524"/>
        <end position="544"/>
    </location>
</feature>
<dbReference type="Pfam" id="PF01926">
    <property type="entry name" value="MMR_HSR1"/>
    <property type="match status" value="1"/>
</dbReference>
<feature type="domain" description="G" evidence="3">
    <location>
        <begin position="53"/>
        <end position="181"/>
    </location>
</feature>
<dbReference type="Gene3D" id="3.40.50.300">
    <property type="entry name" value="P-loop containing nucleotide triphosphate hydrolases"/>
    <property type="match status" value="1"/>
</dbReference>
<dbReference type="InterPro" id="IPR051943">
    <property type="entry name" value="TRAFAC_Dynamin-like_GTPase"/>
</dbReference>
<feature type="region of interest" description="Disordered" evidence="1">
    <location>
        <begin position="208"/>
        <end position="243"/>
    </location>
</feature>
<accession>A0ABU3BMM8</accession>
<reference evidence="4 5" key="1">
    <citation type="submission" date="2023-09" db="EMBL/GenBank/DDBJ databases">
        <authorList>
            <person name="Rey-Velasco X."/>
        </authorList>
    </citation>
    <scope>NUCLEOTIDE SEQUENCE [LARGE SCALE GENOMIC DNA]</scope>
    <source>
        <strain evidence="4 5">F394</strain>
    </source>
</reference>
<feature type="transmembrane region" description="Helical" evidence="2">
    <location>
        <begin position="497"/>
        <end position="518"/>
    </location>
</feature>
<organism evidence="4 5">
    <name type="scientific">Rubrivirga litoralis</name>
    <dbReference type="NCBI Taxonomy" id="3075598"/>
    <lineage>
        <taxon>Bacteria</taxon>
        <taxon>Pseudomonadati</taxon>
        <taxon>Rhodothermota</taxon>
        <taxon>Rhodothermia</taxon>
        <taxon>Rhodothermales</taxon>
        <taxon>Rubricoccaceae</taxon>
        <taxon>Rubrivirga</taxon>
    </lineage>
</organism>
<keyword evidence="2" id="KW-0472">Membrane</keyword>
<keyword evidence="5" id="KW-1185">Reference proteome</keyword>
<dbReference type="InterPro" id="IPR027417">
    <property type="entry name" value="P-loop_NTPase"/>
</dbReference>
<dbReference type="CDD" id="cd09912">
    <property type="entry name" value="DLP_2"/>
    <property type="match status" value="1"/>
</dbReference>
<evidence type="ECO:0000259" key="3">
    <source>
        <dbReference type="Pfam" id="PF01926"/>
    </source>
</evidence>
<evidence type="ECO:0000313" key="4">
    <source>
        <dbReference type="EMBL" id="MDT0630555.1"/>
    </source>
</evidence>
<feature type="compositionally biased region" description="Low complexity" evidence="1">
    <location>
        <begin position="265"/>
        <end position="274"/>
    </location>
</feature>
<dbReference type="EMBL" id="JAVRHT010000003">
    <property type="protein sequence ID" value="MDT0630555.1"/>
    <property type="molecule type" value="Genomic_DNA"/>
</dbReference>
<dbReference type="PANTHER" id="PTHR43681">
    <property type="entry name" value="TRANSMEMBRANE GTPASE FZO"/>
    <property type="match status" value="1"/>
</dbReference>
<evidence type="ECO:0000256" key="2">
    <source>
        <dbReference type="SAM" id="Phobius"/>
    </source>
</evidence>
<gene>
    <name evidence="4" type="ORF">RM540_02240</name>
</gene>
<evidence type="ECO:0000313" key="5">
    <source>
        <dbReference type="Proteomes" id="UP001267426"/>
    </source>
</evidence>
<evidence type="ECO:0000256" key="1">
    <source>
        <dbReference type="SAM" id="MobiDB-lite"/>
    </source>
</evidence>
<protein>
    <submittedName>
        <fullName evidence="4">Dynamin family protein</fullName>
    </submittedName>
</protein>
<dbReference type="Proteomes" id="UP001267426">
    <property type="component" value="Unassembled WGS sequence"/>
</dbReference>
<feature type="region of interest" description="Disordered" evidence="1">
    <location>
        <begin position="265"/>
        <end position="287"/>
    </location>
</feature>
<keyword evidence="2" id="KW-1133">Transmembrane helix</keyword>
<dbReference type="PANTHER" id="PTHR43681:SF1">
    <property type="entry name" value="SARCALUMENIN"/>
    <property type="match status" value="1"/>
</dbReference>
<keyword evidence="2" id="KW-0812">Transmembrane</keyword>
<dbReference type="InterPro" id="IPR006073">
    <property type="entry name" value="GTP-bd"/>
</dbReference>